<dbReference type="GO" id="GO:0005524">
    <property type="term" value="F:ATP binding"/>
    <property type="evidence" value="ECO:0007669"/>
    <property type="project" value="UniProtKB-KW"/>
</dbReference>
<feature type="modified residue" description="4-aspartylphosphate" evidence="9">
    <location>
        <position position="658"/>
    </location>
</feature>
<dbReference type="Gene3D" id="3.30.450.40">
    <property type="match status" value="1"/>
</dbReference>
<feature type="domain" description="Histidine kinase" evidence="10">
    <location>
        <begin position="365"/>
        <end position="588"/>
    </location>
</feature>
<organism evidence="13 14">
    <name type="scientific">Leptospira tipperaryensis</name>
    <dbReference type="NCBI Taxonomy" id="2564040"/>
    <lineage>
        <taxon>Bacteria</taxon>
        <taxon>Pseudomonadati</taxon>
        <taxon>Spirochaetota</taxon>
        <taxon>Spirochaetia</taxon>
        <taxon>Leptospirales</taxon>
        <taxon>Leptospiraceae</taxon>
        <taxon>Leptospira</taxon>
    </lineage>
</organism>
<dbReference type="InterPro" id="IPR003594">
    <property type="entry name" value="HATPase_dom"/>
</dbReference>
<dbReference type="InterPro" id="IPR003661">
    <property type="entry name" value="HisK_dim/P_dom"/>
</dbReference>
<evidence type="ECO:0000256" key="6">
    <source>
        <dbReference type="ARBA" id="ARBA00022777"/>
    </source>
</evidence>
<dbReference type="SUPFAM" id="SSF52172">
    <property type="entry name" value="CheY-like"/>
    <property type="match status" value="1"/>
</dbReference>
<dbReference type="Pfam" id="PF00989">
    <property type="entry name" value="PAS"/>
    <property type="match status" value="1"/>
</dbReference>
<dbReference type="SUPFAM" id="SSF55785">
    <property type="entry name" value="PYP-like sensor domain (PAS domain)"/>
    <property type="match status" value="1"/>
</dbReference>
<dbReference type="SMART" id="SM00388">
    <property type="entry name" value="HisKA"/>
    <property type="match status" value="1"/>
</dbReference>
<dbReference type="InterPro" id="IPR001789">
    <property type="entry name" value="Sig_transdc_resp-reg_receiver"/>
</dbReference>
<keyword evidence="4" id="KW-0808">Transferase</keyword>
<dbReference type="InterPro" id="IPR000014">
    <property type="entry name" value="PAS"/>
</dbReference>
<dbReference type="AlphaFoldDB" id="A0A1D7USX6"/>
<evidence type="ECO:0000256" key="9">
    <source>
        <dbReference type="PROSITE-ProRule" id="PRU00169"/>
    </source>
</evidence>
<reference evidence="13 14" key="1">
    <citation type="submission" date="2016-04" db="EMBL/GenBank/DDBJ databases">
        <title>Complete genome seqeunce of Leptospira alstonii serovar Room22.</title>
        <authorList>
            <person name="Nally J.E."/>
            <person name="Bayles D.O."/>
            <person name="Hurley D."/>
            <person name="Fanning S."/>
            <person name="McMahon B.J."/>
            <person name="Arent Z."/>
        </authorList>
    </citation>
    <scope>NUCLEOTIDE SEQUENCE [LARGE SCALE GENOMIC DNA]</scope>
    <source>
        <strain evidence="13 14">GWTS #1</strain>
    </source>
</reference>
<dbReference type="EC" id="2.7.13.3" evidence="2"/>
<keyword evidence="14" id="KW-1185">Reference proteome</keyword>
<dbReference type="SMART" id="SM00387">
    <property type="entry name" value="HATPase_c"/>
    <property type="match status" value="1"/>
</dbReference>
<proteinExistence type="predicted"/>
<dbReference type="PANTHER" id="PTHR43065:SF42">
    <property type="entry name" value="TWO-COMPONENT SENSOR PPRA"/>
    <property type="match status" value="1"/>
</dbReference>
<keyword evidence="5" id="KW-0547">Nucleotide-binding</keyword>
<comment type="catalytic activity">
    <reaction evidence="1">
        <text>ATP + protein L-histidine = ADP + protein N-phospho-L-histidine.</text>
        <dbReference type="EC" id="2.7.13.3"/>
    </reaction>
</comment>
<dbReference type="PANTHER" id="PTHR43065">
    <property type="entry name" value="SENSOR HISTIDINE KINASE"/>
    <property type="match status" value="1"/>
</dbReference>
<dbReference type="Gene3D" id="3.30.450.20">
    <property type="entry name" value="PAS domain"/>
    <property type="match status" value="1"/>
</dbReference>
<keyword evidence="6" id="KW-0418">Kinase</keyword>
<evidence type="ECO:0000313" key="14">
    <source>
        <dbReference type="Proteomes" id="UP000094197"/>
    </source>
</evidence>
<dbReference type="Proteomes" id="UP000094197">
    <property type="component" value="Chromosome 1"/>
</dbReference>
<name>A0A1D7USX6_9LEPT</name>
<keyword evidence="3 9" id="KW-0597">Phosphoprotein</keyword>
<keyword evidence="7" id="KW-0067">ATP-binding</keyword>
<dbReference type="SUPFAM" id="SSF47384">
    <property type="entry name" value="Homodimeric domain of signal transducing histidine kinase"/>
    <property type="match status" value="1"/>
</dbReference>
<evidence type="ECO:0000256" key="5">
    <source>
        <dbReference type="ARBA" id="ARBA00022741"/>
    </source>
</evidence>
<dbReference type="SMART" id="SM00448">
    <property type="entry name" value="REC"/>
    <property type="match status" value="1"/>
</dbReference>
<dbReference type="InterPro" id="IPR005467">
    <property type="entry name" value="His_kinase_dom"/>
</dbReference>
<dbReference type="CDD" id="cd00130">
    <property type="entry name" value="PAS"/>
    <property type="match status" value="1"/>
</dbReference>
<sequence>MFHHFMNTTVFAKKEPNMSILESFYRFLHIPVALFKTLFRNQDQSKSWLALSDAEEQRKIELLLNHMFQVFEELSSGRSLKDILFTLASSIEEYRSDIHASILLLDKDGVTLRHGAAPSLPKEYNDSIDGVKIGPKVGSCGTAAYLKKLIIVQNIQKDPLWENYKDLAEKFNLKSCWSQPIISPSNQVLGTFALYYNEPKKPSDLDLRLIHSLAHIAGIAIERKRIEDLKSESETRYRSLVEQASDTIFLIDKDGKYVEINPSGCALLGYTKEEFLNLTIWDVIEPEDLMKNPLRVEDLRNGKAVLSERKLVRKDGSIVPVEINAKILRNGLLQGIVRNISERKTAEEIVRQAQKMESIGLLAGGIAHDFNNLLTMIMGSAEVMKLRIENDSDLNKHVHRIIEAAKRGGSITKQLLLFSRPGSSELKPISISHIIREVTDILSFSLPKNISIETKIDLENGIIRGDSSHLHQVILNLALNARDAMPDGGKITIRETTVKGDEVRKKFPSGGNVKEYVCIHVSDTGKGMSPETKQKIFEPFFTTKERGKGTGLGLSIVDTITKNHFGFIDVDSVANQGTTFKLYFPAIAASESPIKENGRQRANIQATILIVDDEIMVLEVLKDILELSGCKVFTTSSGKHALEVFQNPDHHIDLVITDLGMPEMSGDSLFFKLKEIKPEIKVIITSGHIEREKKDKLLLQGVQGILDKPYKIEEVQTVIQKILQSA</sequence>
<dbReference type="SMART" id="SM00091">
    <property type="entry name" value="PAS"/>
    <property type="match status" value="1"/>
</dbReference>
<dbReference type="InterPro" id="IPR011006">
    <property type="entry name" value="CheY-like_superfamily"/>
</dbReference>
<evidence type="ECO:0000313" key="13">
    <source>
        <dbReference type="EMBL" id="AOP32686.1"/>
    </source>
</evidence>
<dbReference type="GO" id="GO:0006355">
    <property type="term" value="P:regulation of DNA-templated transcription"/>
    <property type="evidence" value="ECO:0007669"/>
    <property type="project" value="InterPro"/>
</dbReference>
<evidence type="ECO:0000256" key="2">
    <source>
        <dbReference type="ARBA" id="ARBA00012438"/>
    </source>
</evidence>
<dbReference type="SUPFAM" id="SSF55874">
    <property type="entry name" value="ATPase domain of HSP90 chaperone/DNA topoisomerase II/histidine kinase"/>
    <property type="match status" value="1"/>
</dbReference>
<evidence type="ECO:0000259" key="12">
    <source>
        <dbReference type="PROSITE" id="PS50112"/>
    </source>
</evidence>
<evidence type="ECO:0000256" key="3">
    <source>
        <dbReference type="ARBA" id="ARBA00022553"/>
    </source>
</evidence>
<accession>A0A1D7USX6</accession>
<dbReference type="CDD" id="cd00156">
    <property type="entry name" value="REC"/>
    <property type="match status" value="1"/>
</dbReference>
<feature type="domain" description="Response regulatory" evidence="11">
    <location>
        <begin position="607"/>
        <end position="723"/>
    </location>
</feature>
<dbReference type="SUPFAM" id="SSF55781">
    <property type="entry name" value="GAF domain-like"/>
    <property type="match status" value="1"/>
</dbReference>
<keyword evidence="8" id="KW-0902">Two-component regulatory system</keyword>
<dbReference type="SMART" id="SM00065">
    <property type="entry name" value="GAF"/>
    <property type="match status" value="1"/>
</dbReference>
<evidence type="ECO:0000256" key="4">
    <source>
        <dbReference type="ARBA" id="ARBA00022679"/>
    </source>
</evidence>
<evidence type="ECO:0000259" key="10">
    <source>
        <dbReference type="PROSITE" id="PS50109"/>
    </source>
</evidence>
<evidence type="ECO:0000256" key="8">
    <source>
        <dbReference type="ARBA" id="ARBA00023012"/>
    </source>
</evidence>
<dbReference type="GO" id="GO:0000155">
    <property type="term" value="F:phosphorelay sensor kinase activity"/>
    <property type="evidence" value="ECO:0007669"/>
    <property type="project" value="InterPro"/>
</dbReference>
<dbReference type="InterPro" id="IPR013767">
    <property type="entry name" value="PAS_fold"/>
</dbReference>
<dbReference type="NCBIfam" id="TIGR00229">
    <property type="entry name" value="sensory_box"/>
    <property type="match status" value="1"/>
</dbReference>
<dbReference type="Pfam" id="PF02518">
    <property type="entry name" value="HATPase_c"/>
    <property type="match status" value="1"/>
</dbReference>
<dbReference type="Pfam" id="PF00072">
    <property type="entry name" value="Response_reg"/>
    <property type="match status" value="1"/>
</dbReference>
<dbReference type="InterPro" id="IPR003018">
    <property type="entry name" value="GAF"/>
</dbReference>
<dbReference type="InterPro" id="IPR036097">
    <property type="entry name" value="HisK_dim/P_sf"/>
</dbReference>
<dbReference type="Pfam" id="PF13185">
    <property type="entry name" value="GAF_2"/>
    <property type="match status" value="1"/>
</dbReference>
<evidence type="ECO:0000256" key="7">
    <source>
        <dbReference type="ARBA" id="ARBA00022840"/>
    </source>
</evidence>
<dbReference type="Pfam" id="PF00512">
    <property type="entry name" value="HisKA"/>
    <property type="match status" value="1"/>
</dbReference>
<dbReference type="KEGG" id="laj:A0128_01660"/>
<dbReference type="Gene3D" id="3.30.565.10">
    <property type="entry name" value="Histidine kinase-like ATPase, C-terminal domain"/>
    <property type="match status" value="1"/>
</dbReference>
<dbReference type="PROSITE" id="PS50110">
    <property type="entry name" value="RESPONSE_REGULATORY"/>
    <property type="match status" value="1"/>
</dbReference>
<dbReference type="CDD" id="cd00082">
    <property type="entry name" value="HisKA"/>
    <property type="match status" value="1"/>
</dbReference>
<dbReference type="InterPro" id="IPR035965">
    <property type="entry name" value="PAS-like_dom_sf"/>
</dbReference>
<dbReference type="PROSITE" id="PS50109">
    <property type="entry name" value="HIS_KIN"/>
    <property type="match status" value="1"/>
</dbReference>
<evidence type="ECO:0000256" key="1">
    <source>
        <dbReference type="ARBA" id="ARBA00000085"/>
    </source>
</evidence>
<dbReference type="InterPro" id="IPR036890">
    <property type="entry name" value="HATPase_C_sf"/>
</dbReference>
<dbReference type="Gene3D" id="1.10.287.130">
    <property type="match status" value="1"/>
</dbReference>
<feature type="domain" description="PAS" evidence="12">
    <location>
        <begin position="233"/>
        <end position="288"/>
    </location>
</feature>
<dbReference type="Gene3D" id="3.40.50.2300">
    <property type="match status" value="1"/>
</dbReference>
<dbReference type="PRINTS" id="PR00344">
    <property type="entry name" value="BCTRLSENSOR"/>
</dbReference>
<gene>
    <name evidence="13" type="ORF">A0128_01660</name>
</gene>
<protein>
    <recommendedName>
        <fullName evidence="2">histidine kinase</fullName>
        <ecNumber evidence="2">2.7.13.3</ecNumber>
    </recommendedName>
</protein>
<evidence type="ECO:0000259" key="11">
    <source>
        <dbReference type="PROSITE" id="PS50110"/>
    </source>
</evidence>
<dbReference type="InterPro" id="IPR029016">
    <property type="entry name" value="GAF-like_dom_sf"/>
</dbReference>
<dbReference type="EMBL" id="CP015217">
    <property type="protein sequence ID" value="AOP32686.1"/>
    <property type="molecule type" value="Genomic_DNA"/>
</dbReference>
<dbReference type="PROSITE" id="PS50112">
    <property type="entry name" value="PAS"/>
    <property type="match status" value="1"/>
</dbReference>
<dbReference type="InterPro" id="IPR004358">
    <property type="entry name" value="Sig_transdc_His_kin-like_C"/>
</dbReference>